<feature type="modified residue" description="4-aspartylphosphate" evidence="5">
    <location>
        <position position="61"/>
    </location>
</feature>
<proteinExistence type="predicted"/>
<reference evidence="8 9" key="1">
    <citation type="submission" date="2023-07" db="EMBL/GenBank/DDBJ databases">
        <authorList>
            <person name="Lian W.-H."/>
        </authorList>
    </citation>
    <scope>NUCLEOTIDE SEQUENCE [LARGE SCALE GENOMIC DNA]</scope>
    <source>
        <strain evidence="8 9">SYSU DXS3180</strain>
    </source>
</reference>
<sequence length="224" mass="25837">MKHTAPIKLALVDDHKLFRKGLIGILEMMDKEYEIIFEAENGIDLQQKIQKDNQPDIILMDVNMPGMDGFDAVKWLVETYPLVNILVISMVEKEEQIVKMLKLGVKGYLYKDIEPNELKNALNSIVNKGYYYTDFITGKLIHSIQHPSELNETQDAFHLLNEREMEFLKFACTEMTYNEIAHKMFLSPKTIDGYRNALFEKLNVKSRVGLAMYAVKNGLVEISN</sequence>
<dbReference type="PANTHER" id="PTHR43214:SF41">
    <property type="entry name" value="NITRATE_NITRITE RESPONSE REGULATOR PROTEIN NARP"/>
    <property type="match status" value="1"/>
</dbReference>
<keyword evidence="9" id="KW-1185">Reference proteome</keyword>
<dbReference type="PANTHER" id="PTHR43214">
    <property type="entry name" value="TWO-COMPONENT RESPONSE REGULATOR"/>
    <property type="match status" value="1"/>
</dbReference>
<dbReference type="InterPro" id="IPR016032">
    <property type="entry name" value="Sig_transdc_resp-reg_C-effctor"/>
</dbReference>
<gene>
    <name evidence="8" type="ORF">QTN47_21225</name>
</gene>
<comment type="caution">
    <text evidence="8">The sequence shown here is derived from an EMBL/GenBank/DDBJ whole genome shotgun (WGS) entry which is preliminary data.</text>
</comment>
<dbReference type="InterPro" id="IPR011006">
    <property type="entry name" value="CheY-like_superfamily"/>
</dbReference>
<evidence type="ECO:0000256" key="4">
    <source>
        <dbReference type="ARBA" id="ARBA00023163"/>
    </source>
</evidence>
<dbReference type="InterPro" id="IPR058245">
    <property type="entry name" value="NreC/VraR/RcsB-like_REC"/>
</dbReference>
<keyword evidence="3" id="KW-0238">DNA-binding</keyword>
<dbReference type="SMART" id="SM00448">
    <property type="entry name" value="REC"/>
    <property type="match status" value="1"/>
</dbReference>
<dbReference type="PROSITE" id="PS50110">
    <property type="entry name" value="RESPONSE_REGULATORY"/>
    <property type="match status" value="1"/>
</dbReference>
<keyword evidence="4" id="KW-0804">Transcription</keyword>
<evidence type="ECO:0000259" key="7">
    <source>
        <dbReference type="PROSITE" id="PS50110"/>
    </source>
</evidence>
<dbReference type="EMBL" id="JAULBC010000007">
    <property type="protein sequence ID" value="MEX6690045.1"/>
    <property type="molecule type" value="Genomic_DNA"/>
</dbReference>
<accession>A0ABV3ZKM4</accession>
<dbReference type="SUPFAM" id="SSF52172">
    <property type="entry name" value="CheY-like"/>
    <property type="match status" value="1"/>
</dbReference>
<evidence type="ECO:0000256" key="3">
    <source>
        <dbReference type="ARBA" id="ARBA00023125"/>
    </source>
</evidence>
<dbReference type="RefSeq" id="WP_369331453.1">
    <property type="nucleotide sequence ID" value="NZ_JAULBC010000007.1"/>
</dbReference>
<dbReference type="Proteomes" id="UP001560573">
    <property type="component" value="Unassembled WGS sequence"/>
</dbReference>
<dbReference type="InterPro" id="IPR000792">
    <property type="entry name" value="Tscrpt_reg_LuxR_C"/>
</dbReference>
<dbReference type="CDD" id="cd17535">
    <property type="entry name" value="REC_NarL-like"/>
    <property type="match status" value="1"/>
</dbReference>
<evidence type="ECO:0000256" key="2">
    <source>
        <dbReference type="ARBA" id="ARBA00023015"/>
    </source>
</evidence>
<dbReference type="Pfam" id="PF00072">
    <property type="entry name" value="Response_reg"/>
    <property type="match status" value="1"/>
</dbReference>
<evidence type="ECO:0000313" key="9">
    <source>
        <dbReference type="Proteomes" id="UP001560573"/>
    </source>
</evidence>
<feature type="domain" description="Response regulatory" evidence="7">
    <location>
        <begin position="8"/>
        <end position="126"/>
    </location>
</feature>
<organism evidence="8 9">
    <name type="scientific">Danxiaibacter flavus</name>
    <dbReference type="NCBI Taxonomy" id="3049108"/>
    <lineage>
        <taxon>Bacteria</taxon>
        <taxon>Pseudomonadati</taxon>
        <taxon>Bacteroidota</taxon>
        <taxon>Chitinophagia</taxon>
        <taxon>Chitinophagales</taxon>
        <taxon>Chitinophagaceae</taxon>
        <taxon>Danxiaibacter</taxon>
    </lineage>
</organism>
<evidence type="ECO:0000256" key="5">
    <source>
        <dbReference type="PROSITE-ProRule" id="PRU00169"/>
    </source>
</evidence>
<dbReference type="InterPro" id="IPR039420">
    <property type="entry name" value="WalR-like"/>
</dbReference>
<evidence type="ECO:0000256" key="1">
    <source>
        <dbReference type="ARBA" id="ARBA00022553"/>
    </source>
</evidence>
<dbReference type="SUPFAM" id="SSF46894">
    <property type="entry name" value="C-terminal effector domain of the bipartite response regulators"/>
    <property type="match status" value="1"/>
</dbReference>
<dbReference type="PROSITE" id="PS50043">
    <property type="entry name" value="HTH_LUXR_2"/>
    <property type="match status" value="1"/>
</dbReference>
<keyword evidence="2" id="KW-0805">Transcription regulation</keyword>
<dbReference type="SMART" id="SM00421">
    <property type="entry name" value="HTH_LUXR"/>
    <property type="match status" value="1"/>
</dbReference>
<evidence type="ECO:0000313" key="8">
    <source>
        <dbReference type="EMBL" id="MEX6690045.1"/>
    </source>
</evidence>
<dbReference type="CDD" id="cd06170">
    <property type="entry name" value="LuxR_C_like"/>
    <property type="match status" value="1"/>
</dbReference>
<dbReference type="Gene3D" id="3.40.50.2300">
    <property type="match status" value="1"/>
</dbReference>
<evidence type="ECO:0000259" key="6">
    <source>
        <dbReference type="PROSITE" id="PS50043"/>
    </source>
</evidence>
<protein>
    <submittedName>
        <fullName evidence="8">Response regulator transcription factor</fullName>
    </submittedName>
</protein>
<dbReference type="InterPro" id="IPR001789">
    <property type="entry name" value="Sig_transdc_resp-reg_receiver"/>
</dbReference>
<keyword evidence="1 5" id="KW-0597">Phosphoprotein</keyword>
<feature type="domain" description="HTH luxR-type" evidence="6">
    <location>
        <begin position="153"/>
        <end position="218"/>
    </location>
</feature>
<name>A0ABV3ZKM4_9BACT</name>
<dbReference type="Pfam" id="PF00196">
    <property type="entry name" value="GerE"/>
    <property type="match status" value="1"/>
</dbReference>